<dbReference type="PANTHER" id="PTHR43386">
    <property type="entry name" value="OLIGOPEPTIDE TRANSPORT SYSTEM PERMEASE PROTEIN APPC"/>
    <property type="match status" value="1"/>
</dbReference>
<dbReference type="CDD" id="cd06261">
    <property type="entry name" value="TM_PBP2"/>
    <property type="match status" value="1"/>
</dbReference>
<feature type="transmembrane region" description="Helical" evidence="7">
    <location>
        <begin position="148"/>
        <end position="168"/>
    </location>
</feature>
<feature type="transmembrane region" description="Helical" evidence="7">
    <location>
        <begin position="236"/>
        <end position="258"/>
    </location>
</feature>
<dbReference type="PROSITE" id="PS50928">
    <property type="entry name" value="ABC_TM1"/>
    <property type="match status" value="1"/>
</dbReference>
<dbReference type="AlphaFoldDB" id="A0A9X2IFV6"/>
<keyword evidence="4 7" id="KW-0812">Transmembrane</keyword>
<evidence type="ECO:0000256" key="5">
    <source>
        <dbReference type="ARBA" id="ARBA00022989"/>
    </source>
</evidence>
<dbReference type="InterPro" id="IPR050366">
    <property type="entry name" value="BP-dependent_transpt_permease"/>
</dbReference>
<dbReference type="InterPro" id="IPR035906">
    <property type="entry name" value="MetI-like_sf"/>
</dbReference>
<dbReference type="RefSeq" id="WP_250826816.1">
    <property type="nucleotide sequence ID" value="NZ_JAMOIL010000008.1"/>
</dbReference>
<evidence type="ECO:0000256" key="4">
    <source>
        <dbReference type="ARBA" id="ARBA00022692"/>
    </source>
</evidence>
<keyword evidence="5 7" id="KW-1133">Transmembrane helix</keyword>
<evidence type="ECO:0000256" key="1">
    <source>
        <dbReference type="ARBA" id="ARBA00004651"/>
    </source>
</evidence>
<dbReference type="Pfam" id="PF00528">
    <property type="entry name" value="BPD_transp_1"/>
    <property type="match status" value="1"/>
</dbReference>
<proteinExistence type="inferred from homology"/>
<dbReference type="Gene3D" id="1.10.3720.10">
    <property type="entry name" value="MetI-like"/>
    <property type="match status" value="1"/>
</dbReference>
<organism evidence="10 11">
    <name type="scientific">Nocardioides bruguierae</name>
    <dbReference type="NCBI Taxonomy" id="2945102"/>
    <lineage>
        <taxon>Bacteria</taxon>
        <taxon>Bacillati</taxon>
        <taxon>Actinomycetota</taxon>
        <taxon>Actinomycetes</taxon>
        <taxon>Propionibacteriales</taxon>
        <taxon>Nocardioidaceae</taxon>
        <taxon>Nocardioides</taxon>
    </lineage>
</organism>
<evidence type="ECO:0000256" key="2">
    <source>
        <dbReference type="ARBA" id="ARBA00022448"/>
    </source>
</evidence>
<evidence type="ECO:0000313" key="11">
    <source>
        <dbReference type="Proteomes" id="UP001139485"/>
    </source>
</evidence>
<keyword evidence="6 7" id="KW-0472">Membrane</keyword>
<evidence type="ECO:0000256" key="3">
    <source>
        <dbReference type="ARBA" id="ARBA00022475"/>
    </source>
</evidence>
<feature type="compositionally biased region" description="Low complexity" evidence="8">
    <location>
        <begin position="1"/>
        <end position="17"/>
    </location>
</feature>
<accession>A0A9X2IFV6</accession>
<dbReference type="GO" id="GO:0055085">
    <property type="term" value="P:transmembrane transport"/>
    <property type="evidence" value="ECO:0007669"/>
    <property type="project" value="InterPro"/>
</dbReference>
<evidence type="ECO:0000313" key="10">
    <source>
        <dbReference type="EMBL" id="MCM0620140.1"/>
    </source>
</evidence>
<evidence type="ECO:0000256" key="7">
    <source>
        <dbReference type="RuleBase" id="RU363032"/>
    </source>
</evidence>
<feature type="transmembrane region" description="Helical" evidence="7">
    <location>
        <begin position="107"/>
        <end position="128"/>
    </location>
</feature>
<name>A0A9X2IFV6_9ACTN</name>
<keyword evidence="2 7" id="KW-0813">Transport</keyword>
<reference evidence="10" key="1">
    <citation type="submission" date="2022-05" db="EMBL/GenBank/DDBJ databases">
        <authorList>
            <person name="Tuo L."/>
        </authorList>
    </citation>
    <scope>NUCLEOTIDE SEQUENCE</scope>
    <source>
        <strain evidence="10">BSK12Z-4</strain>
    </source>
</reference>
<dbReference type="EMBL" id="JAMOIL010000008">
    <property type="protein sequence ID" value="MCM0620140.1"/>
    <property type="molecule type" value="Genomic_DNA"/>
</dbReference>
<keyword evidence="11" id="KW-1185">Reference proteome</keyword>
<feature type="transmembrane region" description="Helical" evidence="7">
    <location>
        <begin position="44"/>
        <end position="65"/>
    </location>
</feature>
<dbReference type="Proteomes" id="UP001139485">
    <property type="component" value="Unassembled WGS sequence"/>
</dbReference>
<gene>
    <name evidence="10" type="ORF">M8330_07505</name>
</gene>
<comment type="similarity">
    <text evidence="7">Belongs to the binding-protein-dependent transport system permease family.</text>
</comment>
<sequence length="307" mass="32173">MTATAPTPDSATAPEAALGTGSPAGARKAPRTSATKPRHRRVGFWLRLLPFAILVVLAVLGPWLAPMDPERVVGPSSSAPDGEFWFGTDANGMDVLSRVLAAFRLDVTIAIAVTALTTVLAIVIGLVAGMYDSHRGPLGWAARLLGRLIDLVQAIPVMIAGLVVVSFFGRNSLVISLALAVVLVPFSARLMRTEVGVVKHAGYLDAGRLSGESELRILVRRVLPNSLLPVIENTSAIFGMAIIFCAALGFLGVGVPVPTAEWGSMLATGAPDAAVGRWWGVLFPSLALGYAVWSASTLISAFDRDKG</sequence>
<feature type="domain" description="ABC transmembrane type-1" evidence="9">
    <location>
        <begin position="107"/>
        <end position="299"/>
    </location>
</feature>
<dbReference type="InterPro" id="IPR000515">
    <property type="entry name" value="MetI-like"/>
</dbReference>
<evidence type="ECO:0000256" key="8">
    <source>
        <dbReference type="SAM" id="MobiDB-lite"/>
    </source>
</evidence>
<feature type="region of interest" description="Disordered" evidence="8">
    <location>
        <begin position="1"/>
        <end position="35"/>
    </location>
</feature>
<keyword evidence="3" id="KW-1003">Cell membrane</keyword>
<evidence type="ECO:0000259" key="9">
    <source>
        <dbReference type="PROSITE" id="PS50928"/>
    </source>
</evidence>
<evidence type="ECO:0000256" key="6">
    <source>
        <dbReference type="ARBA" id="ARBA00023136"/>
    </source>
</evidence>
<feature type="transmembrane region" description="Helical" evidence="7">
    <location>
        <begin position="174"/>
        <end position="191"/>
    </location>
</feature>
<comment type="subcellular location">
    <subcellularLocation>
        <location evidence="1 7">Cell membrane</location>
        <topology evidence="1 7">Multi-pass membrane protein</topology>
    </subcellularLocation>
</comment>
<comment type="caution">
    <text evidence="10">The sequence shown here is derived from an EMBL/GenBank/DDBJ whole genome shotgun (WGS) entry which is preliminary data.</text>
</comment>
<dbReference type="SUPFAM" id="SSF161098">
    <property type="entry name" value="MetI-like"/>
    <property type="match status" value="1"/>
</dbReference>
<protein>
    <submittedName>
        <fullName evidence="10">ABC transporter permease</fullName>
    </submittedName>
</protein>
<feature type="transmembrane region" description="Helical" evidence="7">
    <location>
        <begin position="278"/>
        <end position="302"/>
    </location>
</feature>
<dbReference type="GO" id="GO:0005886">
    <property type="term" value="C:plasma membrane"/>
    <property type="evidence" value="ECO:0007669"/>
    <property type="project" value="UniProtKB-SubCell"/>
</dbReference>
<dbReference type="PANTHER" id="PTHR43386:SF1">
    <property type="entry name" value="D,D-DIPEPTIDE TRANSPORT SYSTEM PERMEASE PROTEIN DDPC-RELATED"/>
    <property type="match status" value="1"/>
</dbReference>